<sequence>MKMTLNKTIKKSISLLVTVSLFTSCGIGTIDRTSHGKRPRSAPRKYFNGVKKKVALLTFFNESPYGGQDLGVTATEEFRRELSRTSQFVVDPMAKKIFGSSKEIYAGGGVKLVQLSRKAKVAGLNFVLFGRIIDARIREKVDEIGVVRETKSYTEAKLEIRIFDVNANKEIYSDTIRAFADDSTFRFFQGNRETHLEYRRELLRYVIKVAVRKSIVKIVDVSSKLDWVGRVAKIIGNKIYLNAGRSSGLNIGDILKVMSDGQEIFDPETGAMIGVSKGEVKGTIEVIDFFGPDGSIAILHSGGSVHENDFIQLY</sequence>
<name>A0A1Y5F6P0_9BACT</name>
<organism evidence="1 2">
    <name type="scientific">Halobacteriovorax marinus</name>
    <dbReference type="NCBI Taxonomy" id="97084"/>
    <lineage>
        <taxon>Bacteria</taxon>
        <taxon>Pseudomonadati</taxon>
        <taxon>Bdellovibrionota</taxon>
        <taxon>Bacteriovoracia</taxon>
        <taxon>Bacteriovoracales</taxon>
        <taxon>Halobacteriovoraceae</taxon>
        <taxon>Halobacteriovorax</taxon>
    </lineage>
</organism>
<dbReference type="EMBL" id="MAAO01000006">
    <property type="protein sequence ID" value="OUR96557.1"/>
    <property type="molecule type" value="Genomic_DNA"/>
</dbReference>
<evidence type="ECO:0000313" key="2">
    <source>
        <dbReference type="Proteomes" id="UP000196531"/>
    </source>
</evidence>
<dbReference type="Proteomes" id="UP000196531">
    <property type="component" value="Unassembled WGS sequence"/>
</dbReference>
<proteinExistence type="predicted"/>
<dbReference type="AlphaFoldDB" id="A0A1Y5F6P0"/>
<gene>
    <name evidence="1" type="ORF">A9Q84_09415</name>
</gene>
<comment type="caution">
    <text evidence="1">The sequence shown here is derived from an EMBL/GenBank/DDBJ whole genome shotgun (WGS) entry which is preliminary data.</text>
</comment>
<dbReference type="PROSITE" id="PS51257">
    <property type="entry name" value="PROKAR_LIPOPROTEIN"/>
    <property type="match status" value="1"/>
</dbReference>
<evidence type="ECO:0000313" key="1">
    <source>
        <dbReference type="EMBL" id="OUR96557.1"/>
    </source>
</evidence>
<accession>A0A1Y5F6P0</accession>
<protein>
    <recommendedName>
        <fullName evidence="3">Lipoprotein</fullName>
    </recommendedName>
</protein>
<reference evidence="2" key="1">
    <citation type="journal article" date="2017" name="Proc. Natl. Acad. Sci. U.S.A.">
        <title>Simulation of Deepwater Horizon oil plume reveals substrate specialization within a complex community of hydrocarbon-degraders.</title>
        <authorList>
            <person name="Hu P."/>
            <person name="Dubinsky E.A."/>
            <person name="Probst A.J."/>
            <person name="Wang J."/>
            <person name="Sieber C.M.K."/>
            <person name="Tom L.M."/>
            <person name="Gardinali P."/>
            <person name="Banfield J.F."/>
            <person name="Atlas R.M."/>
            <person name="Andersen G.L."/>
        </authorList>
    </citation>
    <scope>NUCLEOTIDE SEQUENCE [LARGE SCALE GENOMIC DNA]</scope>
</reference>
<evidence type="ECO:0008006" key="3">
    <source>
        <dbReference type="Google" id="ProtNLM"/>
    </source>
</evidence>